<dbReference type="KEGG" id="pki:111851179"/>
<proteinExistence type="predicted"/>
<dbReference type="CDD" id="cd14073">
    <property type="entry name" value="STKc_NUAK"/>
    <property type="match status" value="1"/>
</dbReference>
<dbReference type="InterPro" id="IPR000719">
    <property type="entry name" value="Prot_kinase_dom"/>
</dbReference>
<dbReference type="InterPro" id="IPR017441">
    <property type="entry name" value="Protein_kinase_ATP_BS"/>
</dbReference>
<dbReference type="SMART" id="SM00220">
    <property type="entry name" value="S_TKc"/>
    <property type="match status" value="1"/>
</dbReference>
<evidence type="ECO:0000256" key="6">
    <source>
        <dbReference type="ARBA" id="ARBA00022840"/>
    </source>
</evidence>
<dbReference type="GO" id="GO:0000226">
    <property type="term" value="P:microtubule cytoskeleton organization"/>
    <property type="evidence" value="ECO:0007669"/>
    <property type="project" value="TreeGrafter"/>
</dbReference>
<dbReference type="GeneID" id="111851179"/>
<evidence type="ECO:0000256" key="2">
    <source>
        <dbReference type="ARBA" id="ARBA00022527"/>
    </source>
</evidence>
<dbReference type="GeneTree" id="ENSGT00940000157255"/>
<dbReference type="OrthoDB" id="193931at2759"/>
<dbReference type="PROSITE" id="PS00108">
    <property type="entry name" value="PROTEIN_KINASE_ST"/>
    <property type="match status" value="1"/>
</dbReference>
<evidence type="ECO:0000313" key="13">
    <source>
        <dbReference type="Proteomes" id="UP000261540"/>
    </source>
</evidence>
<feature type="region of interest" description="Disordered" evidence="10">
    <location>
        <begin position="432"/>
        <end position="474"/>
    </location>
</feature>
<organism evidence="12 13">
    <name type="scientific">Paramormyrops kingsleyae</name>
    <dbReference type="NCBI Taxonomy" id="1676925"/>
    <lineage>
        <taxon>Eukaryota</taxon>
        <taxon>Metazoa</taxon>
        <taxon>Chordata</taxon>
        <taxon>Craniata</taxon>
        <taxon>Vertebrata</taxon>
        <taxon>Euteleostomi</taxon>
        <taxon>Actinopterygii</taxon>
        <taxon>Neopterygii</taxon>
        <taxon>Teleostei</taxon>
        <taxon>Osteoglossocephala</taxon>
        <taxon>Osteoglossomorpha</taxon>
        <taxon>Osteoglossiformes</taxon>
        <taxon>Mormyridae</taxon>
        <taxon>Paramormyrops</taxon>
    </lineage>
</organism>
<evidence type="ECO:0000256" key="8">
    <source>
        <dbReference type="ARBA" id="ARBA00048679"/>
    </source>
</evidence>
<dbReference type="PROSITE" id="PS50011">
    <property type="entry name" value="PROTEIN_KINASE_DOM"/>
    <property type="match status" value="1"/>
</dbReference>
<keyword evidence="5" id="KW-0418">Kinase</keyword>
<dbReference type="RefSeq" id="XP_023681627.1">
    <property type="nucleotide sequence ID" value="XM_023825859.2"/>
</dbReference>
<dbReference type="PANTHER" id="PTHR24346:SF93">
    <property type="entry name" value="NUAK FAMILY SNF1-LIKE KINASE 1"/>
    <property type="match status" value="1"/>
</dbReference>
<evidence type="ECO:0000256" key="7">
    <source>
        <dbReference type="ARBA" id="ARBA00047899"/>
    </source>
</evidence>
<dbReference type="Pfam" id="PF00069">
    <property type="entry name" value="Pkinase"/>
    <property type="match status" value="1"/>
</dbReference>
<reference evidence="12" key="1">
    <citation type="submission" date="2025-08" db="UniProtKB">
        <authorList>
            <consortium name="Ensembl"/>
        </authorList>
    </citation>
    <scope>IDENTIFICATION</scope>
</reference>
<dbReference type="PROSITE" id="PS00107">
    <property type="entry name" value="PROTEIN_KINASE_ATP"/>
    <property type="match status" value="1"/>
</dbReference>
<keyword evidence="6 9" id="KW-0067">ATP-binding</keyword>
<dbReference type="SUPFAM" id="SSF56112">
    <property type="entry name" value="Protein kinase-like (PK-like)"/>
    <property type="match status" value="1"/>
</dbReference>
<feature type="region of interest" description="Disordered" evidence="10">
    <location>
        <begin position="619"/>
        <end position="660"/>
    </location>
</feature>
<dbReference type="GO" id="GO:0050321">
    <property type="term" value="F:tau-protein kinase activity"/>
    <property type="evidence" value="ECO:0007669"/>
    <property type="project" value="TreeGrafter"/>
</dbReference>
<evidence type="ECO:0000256" key="5">
    <source>
        <dbReference type="ARBA" id="ARBA00022777"/>
    </source>
</evidence>
<comment type="catalytic activity">
    <reaction evidence="7">
        <text>L-threonyl-[protein] + ATP = O-phospho-L-threonyl-[protein] + ADP + H(+)</text>
        <dbReference type="Rhea" id="RHEA:46608"/>
        <dbReference type="Rhea" id="RHEA-COMP:11060"/>
        <dbReference type="Rhea" id="RHEA-COMP:11605"/>
        <dbReference type="ChEBI" id="CHEBI:15378"/>
        <dbReference type="ChEBI" id="CHEBI:30013"/>
        <dbReference type="ChEBI" id="CHEBI:30616"/>
        <dbReference type="ChEBI" id="CHEBI:61977"/>
        <dbReference type="ChEBI" id="CHEBI:456216"/>
        <dbReference type="EC" id="2.7.11.1"/>
    </reaction>
</comment>
<dbReference type="PANTHER" id="PTHR24346">
    <property type="entry name" value="MAP/MICROTUBULE AFFINITY-REGULATING KINASE"/>
    <property type="match status" value="1"/>
</dbReference>
<keyword evidence="2" id="KW-0723">Serine/threonine-protein kinase</keyword>
<dbReference type="Gene3D" id="1.10.510.10">
    <property type="entry name" value="Transferase(Phosphotransferase) domain 1"/>
    <property type="match status" value="1"/>
</dbReference>
<evidence type="ECO:0000259" key="11">
    <source>
        <dbReference type="PROSITE" id="PS50011"/>
    </source>
</evidence>
<dbReference type="GO" id="GO:0035556">
    <property type="term" value="P:intracellular signal transduction"/>
    <property type="evidence" value="ECO:0007669"/>
    <property type="project" value="TreeGrafter"/>
</dbReference>
<evidence type="ECO:0000256" key="3">
    <source>
        <dbReference type="ARBA" id="ARBA00022679"/>
    </source>
</evidence>
<reference evidence="12" key="2">
    <citation type="submission" date="2025-09" db="UniProtKB">
        <authorList>
            <consortium name="Ensembl"/>
        </authorList>
    </citation>
    <scope>IDENTIFICATION</scope>
</reference>
<dbReference type="FunFam" id="3.30.200.20:FF:000042">
    <property type="entry name" value="Aurora kinase A"/>
    <property type="match status" value="1"/>
</dbReference>
<dbReference type="InterPro" id="IPR011009">
    <property type="entry name" value="Kinase-like_dom_sf"/>
</dbReference>
<dbReference type="GO" id="GO:0005737">
    <property type="term" value="C:cytoplasm"/>
    <property type="evidence" value="ECO:0007669"/>
    <property type="project" value="TreeGrafter"/>
</dbReference>
<dbReference type="EC" id="2.7.11.1" evidence="1"/>
<evidence type="ECO:0000256" key="4">
    <source>
        <dbReference type="ARBA" id="ARBA00022741"/>
    </source>
</evidence>
<dbReference type="Proteomes" id="UP000261540">
    <property type="component" value="Unplaced"/>
</dbReference>
<feature type="region of interest" description="Disordered" evidence="10">
    <location>
        <begin position="1"/>
        <end position="67"/>
    </location>
</feature>
<protein>
    <recommendedName>
        <fullName evidence="1">non-specific serine/threonine protein kinase</fullName>
        <ecNumber evidence="1">2.7.11.1</ecNumber>
    </recommendedName>
</protein>
<feature type="compositionally biased region" description="Basic and acidic residues" evidence="10">
    <location>
        <begin position="623"/>
        <end position="640"/>
    </location>
</feature>
<evidence type="ECO:0000256" key="1">
    <source>
        <dbReference type="ARBA" id="ARBA00012513"/>
    </source>
</evidence>
<feature type="domain" description="Protein kinase" evidence="11">
    <location>
        <begin position="72"/>
        <end position="323"/>
    </location>
</feature>
<dbReference type="GO" id="GO:0005524">
    <property type="term" value="F:ATP binding"/>
    <property type="evidence" value="ECO:0007669"/>
    <property type="project" value="UniProtKB-UniRule"/>
</dbReference>
<dbReference type="Ensembl" id="ENSPKIT00000031016.1">
    <property type="protein sequence ID" value="ENSPKIP00000006977.1"/>
    <property type="gene ID" value="ENSPKIG00000023049.1"/>
</dbReference>
<dbReference type="FunFam" id="1.10.510.10:FF:001698">
    <property type="entry name" value="NUAK family, SNF1-like kinase, 1b"/>
    <property type="match status" value="1"/>
</dbReference>
<dbReference type="STRING" id="1676925.ENSPKIP00000006977"/>
<keyword evidence="4 9" id="KW-0547">Nucleotide-binding</keyword>
<dbReference type="AlphaFoldDB" id="A0A3B3QJP1"/>
<name>A0A3B3QJP1_9TELE</name>
<feature type="binding site" evidence="9">
    <location>
        <position position="105"/>
    </location>
    <ligand>
        <name>ATP</name>
        <dbReference type="ChEBI" id="CHEBI:30616"/>
    </ligand>
</feature>
<accession>A0A3B3QJP1</accession>
<evidence type="ECO:0000256" key="10">
    <source>
        <dbReference type="SAM" id="MobiDB-lite"/>
    </source>
</evidence>
<keyword evidence="13" id="KW-1185">Reference proteome</keyword>
<feature type="compositionally biased region" description="Polar residues" evidence="10">
    <location>
        <begin position="446"/>
        <end position="467"/>
    </location>
</feature>
<evidence type="ECO:0000256" key="9">
    <source>
        <dbReference type="PROSITE-ProRule" id="PRU10141"/>
    </source>
</evidence>
<sequence length="660" mass="73414">MGRREAAGDSSMSMGDRTELGSLQGIALSGDCASSASGDTARQMDKKGSCQPARPPEEVKKHQHKHNLKHRYELLETLGKGTYGKVKKAIERRSGKTVAIKSIRKERITDELDRMHIQREIEIISLLRHPNIIRIHEVFESKDKIVIVMEFARGGELYDYVNTRNHLPETEARKIFRQVASAVHYCHNNGVVHRDLKLENILLDQDFNVKLADFGLSSHYQKGQLLKTYCGSPLYASPEIVQGLPYQGPEVDCWALGVLLYALVYGTMPFDGASYGVLVEQISQAKYKKPQPPSDACALINWMLKVNVEERATVEDITNHWWVNWGFQEPVCDCPSSQASPSPLLARYIDWQNRTLHSAPSGHSPDPAADFHVFLGFPPKPVAGRMPGTLCLKKSRKENVILHPSPGDSTLLGMDQKKPKGILKTQSSFDKVCPPQAESADALPRSQDSPYHSHHTSVTSPGNSQTLPKCLPSAKMPKKGILKKLYVRESGYSSSPERGGSLDRAGCQKNLIREGAPTQVVVRRKKGILKRNGKFSTSLDLSDERVTSLQFSASLQQLLLSSGGSCATTETYSHSHHSRPSSVISDDSLLSSDSFDLLDLSANYHRRLHFQDGLTCSSEEELENQKEHITDSRAEGRQTAEEDVCPKPQETNRRSLHPVL</sequence>
<dbReference type="InterPro" id="IPR008271">
    <property type="entry name" value="Ser/Thr_kinase_AS"/>
</dbReference>
<comment type="catalytic activity">
    <reaction evidence="8">
        <text>L-seryl-[protein] + ATP = O-phospho-L-seryl-[protein] + ADP + H(+)</text>
        <dbReference type="Rhea" id="RHEA:17989"/>
        <dbReference type="Rhea" id="RHEA-COMP:9863"/>
        <dbReference type="Rhea" id="RHEA-COMP:11604"/>
        <dbReference type="ChEBI" id="CHEBI:15378"/>
        <dbReference type="ChEBI" id="CHEBI:29999"/>
        <dbReference type="ChEBI" id="CHEBI:30616"/>
        <dbReference type="ChEBI" id="CHEBI:83421"/>
        <dbReference type="ChEBI" id="CHEBI:456216"/>
        <dbReference type="EC" id="2.7.11.1"/>
    </reaction>
</comment>
<evidence type="ECO:0000313" key="12">
    <source>
        <dbReference type="Ensembl" id="ENSPKIP00000006977.1"/>
    </source>
</evidence>
<keyword evidence="3" id="KW-0808">Transferase</keyword>